<reference evidence="1 2" key="1">
    <citation type="submission" date="2016-10" db="EMBL/GenBank/DDBJ databases">
        <authorList>
            <person name="de Groot N.N."/>
        </authorList>
    </citation>
    <scope>NUCLEOTIDE SEQUENCE [LARGE SCALE GENOMIC DNA]</scope>
    <source>
        <strain evidence="1 2">CPCC 100156</strain>
    </source>
</reference>
<dbReference type="Proteomes" id="UP000198925">
    <property type="component" value="Unassembled WGS sequence"/>
</dbReference>
<name>A0A1G7AQV0_9PROT</name>
<evidence type="ECO:0000313" key="1">
    <source>
        <dbReference type="EMBL" id="SDE17183.1"/>
    </source>
</evidence>
<dbReference type="AlphaFoldDB" id="A0A1G7AQV0"/>
<protein>
    <submittedName>
        <fullName evidence="1">Uncharacterized protein</fullName>
    </submittedName>
</protein>
<proteinExistence type="predicted"/>
<accession>A0A1G7AQV0</accession>
<evidence type="ECO:0000313" key="2">
    <source>
        <dbReference type="Proteomes" id="UP000198925"/>
    </source>
</evidence>
<dbReference type="EMBL" id="FMZX01000021">
    <property type="protein sequence ID" value="SDE17183.1"/>
    <property type="molecule type" value="Genomic_DNA"/>
</dbReference>
<sequence>MGQAKRRREAGVQVIYHHTSSLRTNLLWMSGYIDLEGNSKGVIHPELGEIHTDAALRRPMRDFPPLVWFTTRIAVPACLQQSTIMLLDKVTGETRAIDGPEGSSNAIALNRLALGFPIASIPVTPWPEHAGYSSPEGQGLNDSARAVGDNPDDWWVSNSPVDLLQMSEIWVSPRIANPKLQRSDHYLIDVRRMVTACRANPSAYIPPSWMPTSRAVRLAERIGVPAIQSRGGLVRD</sequence>
<dbReference type="STRING" id="938405.SAMN02927895_05201"/>
<keyword evidence="2" id="KW-1185">Reference proteome</keyword>
<organism evidence="1 2">
    <name type="scientific">Belnapia rosea</name>
    <dbReference type="NCBI Taxonomy" id="938405"/>
    <lineage>
        <taxon>Bacteria</taxon>
        <taxon>Pseudomonadati</taxon>
        <taxon>Pseudomonadota</taxon>
        <taxon>Alphaproteobacteria</taxon>
        <taxon>Acetobacterales</taxon>
        <taxon>Roseomonadaceae</taxon>
        <taxon>Belnapia</taxon>
    </lineage>
</organism>
<gene>
    <name evidence="1" type="ORF">SAMN04487779_10214</name>
</gene>